<dbReference type="PIRSF" id="PIRSF002741">
    <property type="entry name" value="MppA"/>
    <property type="match status" value="1"/>
</dbReference>
<dbReference type="PROSITE" id="PS51257">
    <property type="entry name" value="PROKAR_LIPOPROTEIN"/>
    <property type="match status" value="1"/>
</dbReference>
<dbReference type="Gene3D" id="3.10.105.10">
    <property type="entry name" value="Dipeptide-binding Protein, Domain 3"/>
    <property type="match status" value="1"/>
</dbReference>
<feature type="compositionally biased region" description="Low complexity" evidence="4">
    <location>
        <begin position="36"/>
        <end position="54"/>
    </location>
</feature>
<evidence type="ECO:0000256" key="4">
    <source>
        <dbReference type="SAM" id="MobiDB-lite"/>
    </source>
</evidence>
<dbReference type="CDD" id="cd08510">
    <property type="entry name" value="PBP2_Lactococcal_OppA_like"/>
    <property type="match status" value="1"/>
</dbReference>
<evidence type="ECO:0000259" key="6">
    <source>
        <dbReference type="Pfam" id="PF00496"/>
    </source>
</evidence>
<protein>
    <submittedName>
        <fullName evidence="7">ABC transporter, substrate-binding protein, family 5</fullName>
    </submittedName>
</protein>
<comment type="similarity">
    <text evidence="1">Belongs to the bacterial solute-binding protein 5 family.</text>
</comment>
<dbReference type="GO" id="GO:0015833">
    <property type="term" value="P:peptide transport"/>
    <property type="evidence" value="ECO:0007669"/>
    <property type="project" value="TreeGrafter"/>
</dbReference>
<dbReference type="GO" id="GO:0042597">
    <property type="term" value="C:periplasmic space"/>
    <property type="evidence" value="ECO:0007669"/>
    <property type="project" value="UniProtKB-ARBA"/>
</dbReference>
<dbReference type="InterPro" id="IPR030678">
    <property type="entry name" value="Peptide/Ni-bd"/>
</dbReference>
<proteinExistence type="inferred from homology"/>
<keyword evidence="2" id="KW-0813">Transport</keyword>
<reference evidence="7 8" key="1">
    <citation type="submission" date="2009-08" db="EMBL/GenBank/DDBJ databases">
        <authorList>
            <person name="Muzny D."/>
            <person name="Qin X."/>
            <person name="Deng J."/>
            <person name="Jiang H."/>
            <person name="Liu Y."/>
            <person name="Qu J."/>
            <person name="Song X.-Z."/>
            <person name="Zhang L."/>
            <person name="Thornton R."/>
            <person name="Coyle M."/>
            <person name="Francisco L."/>
            <person name="Jackson L."/>
            <person name="Javaid M."/>
            <person name="Korchina V."/>
            <person name="Kovar C."/>
            <person name="Mata R."/>
            <person name="Mathew T."/>
            <person name="Ngo R."/>
            <person name="Nguyen L."/>
            <person name="Nguyen N."/>
            <person name="Okwuonu G."/>
            <person name="Ongeri F."/>
            <person name="Pham C."/>
            <person name="Simmons D."/>
            <person name="Wilczek-Boney K."/>
            <person name="Hale W."/>
            <person name="Jakkamsetti A."/>
            <person name="Pham P."/>
            <person name="Ruth R."/>
            <person name="San Lucas F."/>
            <person name="Warren J."/>
            <person name="Zhang J."/>
            <person name="Zhao Z."/>
            <person name="Zhou C."/>
            <person name="Zhu D."/>
            <person name="Lee S."/>
            <person name="Bess C."/>
            <person name="Blankenburg K."/>
            <person name="Forbes L."/>
            <person name="Fu Q."/>
            <person name="Gubbala S."/>
            <person name="Hirani K."/>
            <person name="Jayaseelan J.C."/>
            <person name="Lara F."/>
            <person name="Munidasa M."/>
            <person name="Palculict T."/>
            <person name="Patil S."/>
            <person name="Pu L.-L."/>
            <person name="Saada N."/>
            <person name="Tang L."/>
            <person name="Weissenberger G."/>
            <person name="Zhu Y."/>
            <person name="Hemphill L."/>
            <person name="Shang Y."/>
            <person name="Youmans B."/>
            <person name="Ayvaz T."/>
            <person name="Ross M."/>
            <person name="Santibanez J."/>
            <person name="Aqrawi P."/>
            <person name="Gross S."/>
            <person name="Joshi V."/>
            <person name="Fowler G."/>
            <person name="Nazareth L."/>
            <person name="Reid J."/>
            <person name="Worley K."/>
            <person name="Petrosino J."/>
            <person name="Highlander S."/>
            <person name="Gibbs R."/>
        </authorList>
    </citation>
    <scope>NUCLEOTIDE SEQUENCE [LARGE SCALE GENOMIC DNA]</scope>
    <source>
        <strain evidence="7 8">ATCC 49175</strain>
    </source>
</reference>
<feature type="region of interest" description="Disordered" evidence="4">
    <location>
        <begin position="36"/>
        <end position="55"/>
    </location>
</feature>
<accession>C8NGT8</accession>
<dbReference type="PANTHER" id="PTHR30290:SF9">
    <property type="entry name" value="OLIGOPEPTIDE-BINDING PROTEIN APPA"/>
    <property type="match status" value="1"/>
</dbReference>
<comment type="caution">
    <text evidence="7">The sequence shown here is derived from an EMBL/GenBank/DDBJ whole genome shotgun (WGS) entry which is preliminary data.</text>
</comment>
<feature type="domain" description="Solute-binding protein family 5" evidence="6">
    <location>
        <begin position="124"/>
        <end position="513"/>
    </location>
</feature>
<dbReference type="HOGENOM" id="CLU_017028_8_0_9"/>
<dbReference type="EMBL" id="ACKZ01000020">
    <property type="protein sequence ID" value="EEW36915.1"/>
    <property type="molecule type" value="Genomic_DNA"/>
</dbReference>
<dbReference type="SUPFAM" id="SSF53850">
    <property type="entry name" value="Periplasmic binding protein-like II"/>
    <property type="match status" value="1"/>
</dbReference>
<feature type="chain" id="PRO_5038550623" evidence="5">
    <location>
        <begin position="30"/>
        <end position="609"/>
    </location>
</feature>
<dbReference type="eggNOG" id="COG0747">
    <property type="taxonomic scope" value="Bacteria"/>
</dbReference>
<dbReference type="InterPro" id="IPR000914">
    <property type="entry name" value="SBP_5_dom"/>
</dbReference>
<sequence>MDSKSESGGKMKKKSLLFLSAAAAALTLAACGNANNGNSGNTSSEPAKASSKSKFNAEVTHEGTAIKGGTLKYALVAASPFSGIFIDELSTNTTDSSIASQVDQSMFEYDENRKLTNTGLASLKLDVEGKTATVTLNAKDYKWSDGQPFTIDDYIFAIEAIGNKDYTGSRYNDRYQNIVGMKDFHEGKSDKISGVEKVDDYTVKIHFEKMLPSMQLAGGAIPAYTMPKHVFKDIPVKDWEQSEYVRGTKVVGLGPFTIESIVPGESVTLKANENFYKGRPKVDKMVMQVVSPDSIVSEMKAGNYDIASMPSAQYEAFKDLTNVTFLSSFAPSYEYISFKLGTFDKSQGKNVTNPKAKMSDPALRQAIGYALDIDSAGENLYHGLNYGTNSIILPFFKDVYNKEQEGFTYNPEKAKQLLDEAGYKDVDGDGIRENKDGSKLTINFAARTRDAANESLIQQYLIWWKEVGLDVQLYTGRTIESNNFYVKIQADDPEIDMFAGGWGTGYDPNPSNLFGETAKFNFSRYVNEKGTEIMKKISSTDAFDDAKNKEFYKEWQAYAKDEAFMIPTLVGDSVTAVNKRVKYYDTSIATSGSKSQVYQIELTSEDGAK</sequence>
<dbReference type="Pfam" id="PF00496">
    <property type="entry name" value="SBP_bac_5"/>
    <property type="match status" value="1"/>
</dbReference>
<dbReference type="GO" id="GO:1904680">
    <property type="term" value="F:peptide transmembrane transporter activity"/>
    <property type="evidence" value="ECO:0007669"/>
    <property type="project" value="TreeGrafter"/>
</dbReference>
<evidence type="ECO:0000256" key="5">
    <source>
        <dbReference type="SAM" id="SignalP"/>
    </source>
</evidence>
<dbReference type="Gene3D" id="3.40.190.10">
    <property type="entry name" value="Periplasmic binding protein-like II"/>
    <property type="match status" value="1"/>
</dbReference>
<dbReference type="STRING" id="638301.HMPREF0444_1133"/>
<dbReference type="GO" id="GO:0043190">
    <property type="term" value="C:ATP-binding cassette (ABC) transporter complex"/>
    <property type="evidence" value="ECO:0007669"/>
    <property type="project" value="InterPro"/>
</dbReference>
<evidence type="ECO:0000256" key="1">
    <source>
        <dbReference type="ARBA" id="ARBA00005695"/>
    </source>
</evidence>
<evidence type="ECO:0000313" key="8">
    <source>
        <dbReference type="Proteomes" id="UP000005926"/>
    </source>
</evidence>
<organism evidence="7 8">
    <name type="scientific">Granulicatella adiacens ATCC 49175</name>
    <dbReference type="NCBI Taxonomy" id="638301"/>
    <lineage>
        <taxon>Bacteria</taxon>
        <taxon>Bacillati</taxon>
        <taxon>Bacillota</taxon>
        <taxon>Bacilli</taxon>
        <taxon>Lactobacillales</taxon>
        <taxon>Carnobacteriaceae</taxon>
        <taxon>Granulicatella</taxon>
    </lineage>
</organism>
<evidence type="ECO:0000256" key="3">
    <source>
        <dbReference type="ARBA" id="ARBA00022729"/>
    </source>
</evidence>
<gene>
    <name evidence="7" type="ORF">HMPREF0444_1133</name>
</gene>
<keyword evidence="3 5" id="KW-0732">Signal</keyword>
<name>C8NGT8_9LACT</name>
<keyword evidence="8" id="KW-1185">Reference proteome</keyword>
<dbReference type="InterPro" id="IPR039424">
    <property type="entry name" value="SBP_5"/>
</dbReference>
<dbReference type="Proteomes" id="UP000005926">
    <property type="component" value="Unassembled WGS sequence"/>
</dbReference>
<evidence type="ECO:0000256" key="2">
    <source>
        <dbReference type="ARBA" id="ARBA00022448"/>
    </source>
</evidence>
<feature type="signal peptide" evidence="5">
    <location>
        <begin position="1"/>
        <end position="29"/>
    </location>
</feature>
<dbReference type="AlphaFoldDB" id="C8NGT8"/>
<evidence type="ECO:0000313" key="7">
    <source>
        <dbReference type="EMBL" id="EEW36915.1"/>
    </source>
</evidence>
<dbReference type="PANTHER" id="PTHR30290">
    <property type="entry name" value="PERIPLASMIC BINDING COMPONENT OF ABC TRANSPORTER"/>
    <property type="match status" value="1"/>
</dbReference>